<dbReference type="EMBL" id="LWQT01000077">
    <property type="protein sequence ID" value="OAN48059.1"/>
    <property type="molecule type" value="Genomic_DNA"/>
</dbReference>
<dbReference type="OrthoDB" id="1495368at2"/>
<dbReference type="InterPro" id="IPR022243">
    <property type="entry name" value="DUF3768"/>
</dbReference>
<name>A0A178MHF7_9PROT</name>
<evidence type="ECO:0008006" key="3">
    <source>
        <dbReference type="Google" id="ProtNLM"/>
    </source>
</evidence>
<comment type="caution">
    <text evidence="1">The sequence shown here is derived from an EMBL/GenBank/DDBJ whole genome shotgun (WGS) entry which is preliminary data.</text>
</comment>
<proteinExistence type="predicted"/>
<organism evidence="1 2">
    <name type="scientific">Paramagnetospirillum marisnigri</name>
    <dbReference type="NCBI Taxonomy" id="1285242"/>
    <lineage>
        <taxon>Bacteria</taxon>
        <taxon>Pseudomonadati</taxon>
        <taxon>Pseudomonadota</taxon>
        <taxon>Alphaproteobacteria</taxon>
        <taxon>Rhodospirillales</taxon>
        <taxon>Magnetospirillaceae</taxon>
        <taxon>Paramagnetospirillum</taxon>
    </lineage>
</organism>
<dbReference type="AlphaFoldDB" id="A0A178MHF7"/>
<dbReference type="Proteomes" id="UP000078428">
    <property type="component" value="Unassembled WGS sequence"/>
</dbReference>
<gene>
    <name evidence="1" type="ORF">A6A04_04695</name>
</gene>
<accession>A0A178MHF7</accession>
<reference evidence="1 2" key="1">
    <citation type="submission" date="2016-04" db="EMBL/GenBank/DDBJ databases">
        <title>Draft genome sequence of freshwater magnetotactic bacteria Magnetospirillum marisnigri SP-1 and Magnetospirillum moscoviense BB-1.</title>
        <authorList>
            <person name="Koziaeva V."/>
            <person name="Dziuba M.V."/>
            <person name="Ivanov T.M."/>
            <person name="Kuznetsov B."/>
            <person name="Grouzdev D.S."/>
        </authorList>
    </citation>
    <scope>NUCLEOTIDE SEQUENCE [LARGE SCALE GENOMIC DNA]</scope>
    <source>
        <strain evidence="1 2">SP-1</strain>
    </source>
</reference>
<keyword evidence="2" id="KW-1185">Reference proteome</keyword>
<dbReference type="STRING" id="1285242.A6A04_04695"/>
<evidence type="ECO:0000313" key="1">
    <source>
        <dbReference type="EMBL" id="OAN48059.1"/>
    </source>
</evidence>
<sequence>MQRIRIIRELNDQLRQYGIGGKVYITSGIQALDEWLGRAIITTVREFDQFDQSNDPYGEHDMGAVDVAGTKAMWKIDYYDPSITYASDDPADLQKTVRVLTIMLADEY</sequence>
<dbReference type="RefSeq" id="WP_068494234.1">
    <property type="nucleotide sequence ID" value="NZ_LWQT01000077.1"/>
</dbReference>
<protein>
    <recommendedName>
        <fullName evidence="3">DUF3768 domain-containing protein</fullName>
    </recommendedName>
</protein>
<dbReference type="Pfam" id="PF12599">
    <property type="entry name" value="DUF3768"/>
    <property type="match status" value="1"/>
</dbReference>
<evidence type="ECO:0000313" key="2">
    <source>
        <dbReference type="Proteomes" id="UP000078428"/>
    </source>
</evidence>